<feature type="non-terminal residue" evidence="2">
    <location>
        <position position="233"/>
    </location>
</feature>
<feature type="region of interest" description="Disordered" evidence="1">
    <location>
        <begin position="155"/>
        <end position="176"/>
    </location>
</feature>
<evidence type="ECO:0000313" key="3">
    <source>
        <dbReference type="Proteomes" id="UP001140091"/>
    </source>
</evidence>
<gene>
    <name evidence="2" type="ORF">H1R20_g12519</name>
</gene>
<protein>
    <submittedName>
        <fullName evidence="2">Uncharacterized protein</fullName>
    </submittedName>
</protein>
<keyword evidence="3" id="KW-1185">Reference proteome</keyword>
<name>A0A9W8IXR0_9AGAR</name>
<dbReference type="Proteomes" id="UP001140091">
    <property type="component" value="Unassembled WGS sequence"/>
</dbReference>
<reference evidence="2" key="1">
    <citation type="submission" date="2022-06" db="EMBL/GenBank/DDBJ databases">
        <title>Genome Sequence of Candolleomyces eurysporus.</title>
        <authorList>
            <person name="Buettner E."/>
        </authorList>
    </citation>
    <scope>NUCLEOTIDE SEQUENCE</scope>
    <source>
        <strain evidence="2">VTCC 930004</strain>
    </source>
</reference>
<accession>A0A9W8IXR0</accession>
<proteinExistence type="predicted"/>
<organism evidence="2 3">
    <name type="scientific">Candolleomyces eurysporus</name>
    <dbReference type="NCBI Taxonomy" id="2828524"/>
    <lineage>
        <taxon>Eukaryota</taxon>
        <taxon>Fungi</taxon>
        <taxon>Dikarya</taxon>
        <taxon>Basidiomycota</taxon>
        <taxon>Agaricomycotina</taxon>
        <taxon>Agaricomycetes</taxon>
        <taxon>Agaricomycetidae</taxon>
        <taxon>Agaricales</taxon>
        <taxon>Agaricineae</taxon>
        <taxon>Psathyrellaceae</taxon>
        <taxon>Candolleomyces</taxon>
    </lineage>
</organism>
<dbReference type="AlphaFoldDB" id="A0A9W8IXR0"/>
<feature type="compositionally biased region" description="Low complexity" evidence="1">
    <location>
        <begin position="106"/>
        <end position="121"/>
    </location>
</feature>
<comment type="caution">
    <text evidence="2">The sequence shown here is derived from an EMBL/GenBank/DDBJ whole genome shotgun (WGS) entry which is preliminary data.</text>
</comment>
<evidence type="ECO:0000313" key="2">
    <source>
        <dbReference type="EMBL" id="KAJ2924585.1"/>
    </source>
</evidence>
<sequence length="233" mass="26024">MVTSVGVVQRPLESAQAQITSLDLNLSLLANLPNTNKCNPLKWYLKQMLDKEEKKSAKRRRSLWSASTAITGMPRTTQSAVSTWMSVATRTSKTGYGGAFTGLPRITGTPSPSKSSTISTSNGRRSAVKSPSASPGKKRKMMVFETKFVTPPPLLFSSLPAEEDEDKDGNGNKALLEAPSSLPQALVHIAQQPIVHGWLFAKAKMMKKKKKKKKKKQDWTMKMRMWRWMRKMR</sequence>
<feature type="region of interest" description="Disordered" evidence="1">
    <location>
        <begin position="98"/>
        <end position="138"/>
    </location>
</feature>
<evidence type="ECO:0000256" key="1">
    <source>
        <dbReference type="SAM" id="MobiDB-lite"/>
    </source>
</evidence>
<dbReference type="EMBL" id="JANBPK010001214">
    <property type="protein sequence ID" value="KAJ2924585.1"/>
    <property type="molecule type" value="Genomic_DNA"/>
</dbReference>